<evidence type="ECO:0008006" key="5">
    <source>
        <dbReference type="Google" id="ProtNLM"/>
    </source>
</evidence>
<organism evidence="3 4">
    <name type="scientific">Polymorphospora rubra</name>
    <dbReference type="NCBI Taxonomy" id="338584"/>
    <lineage>
        <taxon>Bacteria</taxon>
        <taxon>Bacillati</taxon>
        <taxon>Actinomycetota</taxon>
        <taxon>Actinomycetes</taxon>
        <taxon>Micromonosporales</taxon>
        <taxon>Micromonosporaceae</taxon>
        <taxon>Polymorphospora</taxon>
    </lineage>
</organism>
<dbReference type="Gene3D" id="2.120.10.30">
    <property type="entry name" value="TolB, C-terminal domain"/>
    <property type="match status" value="1"/>
</dbReference>
<protein>
    <recommendedName>
        <fullName evidence="5">Gluconolaconase</fullName>
    </recommendedName>
</protein>
<dbReference type="InterPro" id="IPR011042">
    <property type="entry name" value="6-blade_b-propeller_TolB-like"/>
</dbReference>
<comment type="subcellular location">
    <subcellularLocation>
        <location evidence="1">Secreted</location>
    </subcellularLocation>
</comment>
<name>A0A810MWA5_9ACTN</name>
<dbReference type="SUPFAM" id="SSF101898">
    <property type="entry name" value="NHL repeat"/>
    <property type="match status" value="1"/>
</dbReference>
<accession>A0A810MWA5</accession>
<evidence type="ECO:0000256" key="1">
    <source>
        <dbReference type="ARBA" id="ARBA00004613"/>
    </source>
</evidence>
<evidence type="ECO:0000313" key="3">
    <source>
        <dbReference type="EMBL" id="BCJ64259.1"/>
    </source>
</evidence>
<dbReference type="PANTHER" id="PTHR10009">
    <property type="entry name" value="PROTEIN YELLOW-RELATED"/>
    <property type="match status" value="1"/>
</dbReference>
<gene>
    <name evidence="3" type="ORF">Prubr_12800</name>
</gene>
<dbReference type="Pfam" id="PF03022">
    <property type="entry name" value="MRJP"/>
    <property type="match status" value="1"/>
</dbReference>
<dbReference type="Proteomes" id="UP000680866">
    <property type="component" value="Chromosome"/>
</dbReference>
<dbReference type="AlphaFoldDB" id="A0A810MWA5"/>
<evidence type="ECO:0000256" key="2">
    <source>
        <dbReference type="ARBA" id="ARBA00022525"/>
    </source>
</evidence>
<sequence>MGVPLTTENPVVPLEVVATFSGPMPAGVALSRAGRIFVNFPQWDEQAAATVTELRDGHCEPYPDRRWNSPVTDDDPHGFVSAQSLVVDAADRLWILDSGSPMFRPVVTGGPKLVCVDLTDDTVAQTIVLGPDVAPPTAYLGDVRIDLRRGTGGLAFVTDATDKGPNAIVVVDLVTGAAWRRLEGHPSTRAEGPRTFRPVVEGRPFVERPVDGPARPVTVGADGLAISPDGSRLYYCPLASRRLYSVSVDALADPALDDAAVAATVVDEGDKGSGAAGLETDHLGRVYLTAYEHDAVLRRRTDGEYETIAHDPRLLWPDAMSVSSDGYLYVTANQLHRQARFQLGQDLRRKPYALFRLPIDGRPAG</sequence>
<keyword evidence="2" id="KW-0964">Secreted</keyword>
<evidence type="ECO:0000313" key="4">
    <source>
        <dbReference type="Proteomes" id="UP000680866"/>
    </source>
</evidence>
<dbReference type="PANTHER" id="PTHR10009:SF18">
    <property type="entry name" value="PROTEIN YELLOW-LIKE PROTEIN"/>
    <property type="match status" value="1"/>
</dbReference>
<dbReference type="GO" id="GO:0005576">
    <property type="term" value="C:extracellular region"/>
    <property type="evidence" value="ECO:0007669"/>
    <property type="project" value="UniProtKB-SubCell"/>
</dbReference>
<dbReference type="InterPro" id="IPR017996">
    <property type="entry name" value="MRJP/yellow-related"/>
</dbReference>
<keyword evidence="4" id="KW-1185">Reference proteome</keyword>
<dbReference type="RefSeq" id="WP_212822478.1">
    <property type="nucleotide sequence ID" value="NZ_AP023359.1"/>
</dbReference>
<dbReference type="KEGG" id="pry:Prubr_12800"/>
<proteinExistence type="predicted"/>
<dbReference type="EMBL" id="AP023359">
    <property type="protein sequence ID" value="BCJ64259.1"/>
    <property type="molecule type" value="Genomic_DNA"/>
</dbReference>
<reference evidence="3" key="1">
    <citation type="submission" date="2020-08" db="EMBL/GenBank/DDBJ databases">
        <title>Whole genome shotgun sequence of Polymorphospora rubra NBRC 101157.</title>
        <authorList>
            <person name="Komaki H."/>
            <person name="Tamura T."/>
        </authorList>
    </citation>
    <scope>NUCLEOTIDE SEQUENCE</scope>
    <source>
        <strain evidence="3">NBRC 101157</strain>
    </source>
</reference>